<proteinExistence type="predicted"/>
<sequence length="183" mass="21428">MKAIVSLFISAYQPGMASIECRANSLTQSHRTLFRDDQYGDESSEAGVYKDKGYKDKADEDKGYEGKHFEDQRFEEPDFEGARCENLLFEDTHFENPNYEDICWMISRARRRQPLGYYVMYLRYVNHHSGYARTVATSLLQHIALHPTLKESLSTSLIAYLQQHEDLFCQTLHQQLIEFHTSR</sequence>
<dbReference type="Proteomes" id="UP000244080">
    <property type="component" value="Unassembled WGS sequence"/>
</dbReference>
<name>A0A2T5E6U5_VIBSP</name>
<gene>
    <name evidence="1" type="ORF">CWO36_20280</name>
</gene>
<dbReference type="EMBL" id="PIGA01000041">
    <property type="protein sequence ID" value="PTP15046.1"/>
    <property type="molecule type" value="Genomic_DNA"/>
</dbReference>
<evidence type="ECO:0000313" key="2">
    <source>
        <dbReference type="Proteomes" id="UP000244080"/>
    </source>
</evidence>
<organism evidence="1 2">
    <name type="scientific">Vibrio splendidus</name>
    <dbReference type="NCBI Taxonomy" id="29497"/>
    <lineage>
        <taxon>Bacteria</taxon>
        <taxon>Pseudomonadati</taxon>
        <taxon>Pseudomonadota</taxon>
        <taxon>Gammaproteobacteria</taxon>
        <taxon>Vibrionales</taxon>
        <taxon>Vibrionaceae</taxon>
        <taxon>Vibrio</taxon>
    </lineage>
</organism>
<evidence type="ECO:0000313" key="1">
    <source>
        <dbReference type="EMBL" id="PTP15046.1"/>
    </source>
</evidence>
<dbReference type="RefSeq" id="WP_017085918.1">
    <property type="nucleotide sequence ID" value="NZ_CAWNZY010000053.1"/>
</dbReference>
<protein>
    <submittedName>
        <fullName evidence="1">Uncharacterized protein</fullName>
    </submittedName>
</protein>
<accession>A0A2T5E6U5</accession>
<reference evidence="1 2" key="1">
    <citation type="submission" date="2017-11" db="EMBL/GenBank/DDBJ databases">
        <title>Population delineation of vibrios coincides with oyster pathogenicity.</title>
        <authorList>
            <person name="Bruto M."/>
            <person name="Labreuche Y."/>
            <person name="James A."/>
            <person name="Piel D."/>
            <person name="Chenivesse S."/>
            <person name="Petton B."/>
            <person name="Polz M.F."/>
            <person name="Le Roux F."/>
        </authorList>
    </citation>
    <scope>NUCLEOTIDE SEQUENCE [LARGE SCALE GENOMIC DNA]</scope>
    <source>
        <strain evidence="1 2">1F_55</strain>
    </source>
</reference>
<dbReference type="AlphaFoldDB" id="A0A2T5E6U5"/>
<comment type="caution">
    <text evidence="1">The sequence shown here is derived from an EMBL/GenBank/DDBJ whole genome shotgun (WGS) entry which is preliminary data.</text>
</comment>